<dbReference type="AlphaFoldDB" id="A0A2A8CVU5"/>
<evidence type="ECO:0000313" key="10">
    <source>
        <dbReference type="Proteomes" id="UP000220102"/>
    </source>
</evidence>
<dbReference type="InterPro" id="IPR009075">
    <property type="entry name" value="AcylCo_DH/oxidase_C"/>
</dbReference>
<keyword evidence="10" id="KW-1185">Reference proteome</keyword>
<evidence type="ECO:0000256" key="4">
    <source>
        <dbReference type="RuleBase" id="RU362125"/>
    </source>
</evidence>
<dbReference type="GO" id="GO:0003995">
    <property type="term" value="F:acyl-CoA dehydrogenase activity"/>
    <property type="evidence" value="ECO:0007669"/>
    <property type="project" value="TreeGrafter"/>
</dbReference>
<name>A0A2A8CVU5_9BACT</name>
<dbReference type="EMBL" id="PDEQ01000006">
    <property type="protein sequence ID" value="PEN12835.1"/>
    <property type="molecule type" value="Genomic_DNA"/>
</dbReference>
<dbReference type="Gene3D" id="1.20.140.10">
    <property type="entry name" value="Butyryl-CoA Dehydrogenase, subunit A, domain 3"/>
    <property type="match status" value="1"/>
</dbReference>
<dbReference type="InterPro" id="IPR041504">
    <property type="entry name" value="AidB_N"/>
</dbReference>
<feature type="domain" description="Acyl-CoA oxidase/dehydrogenase middle" evidence="6">
    <location>
        <begin position="172"/>
        <end position="278"/>
    </location>
</feature>
<feature type="domain" description="Adaptive response protein AidB N-terminal" evidence="7">
    <location>
        <begin position="6"/>
        <end position="156"/>
    </location>
</feature>
<sequence>MPPNASKIAQLDNQFSDDRVLQGYLERLLPDNVLNDVRPDLEALGEKAGGELYDLQLSDRTSRPELTQWDATGNRIDHVELTDSWKRAIEVAAEHGIIATAYEREHGKYSRVHQMAKAYLFTPSTDMIGFLMATTDGAVRTLLDLGQPRDTAEAVQHFLSRDPESIWTCGQWRTEQAGGTDLSRIKTRAVPNDDGTWSLHGRKWFTSSSAANAALVLAHPERPGKSAENGESNHDELGLFYVPIRENPDTPPNEGIGVNRIKENLGARKIPVSEIRLDGAKALPLETRHGTRYLTPMVEIARVWNAVMATGFMRRGLALARDFSRKREAFGTPIIEKPLHYDTLASLQSTMEGAFHLTFRTVELLGELEAGELDDDGVQLLRALTPIVKLLTAKQSVQVIGEVVEAFGGAGYVEETGIPLLLRDVHALTIWEGTTNVMSLIALQSLRRERRLKAIRNELNRCREAVESPVLVQAVESAQSAFRSAVMWLAESLEESPDATEAGARRFAMTIGKSLELALLARHAQWAMPREGNRAVAVVEHFATQGIDDIAARRTYDARMLGQDSTAQSLFRS</sequence>
<proteinExistence type="inferred from homology"/>
<evidence type="ECO:0000256" key="2">
    <source>
        <dbReference type="ARBA" id="ARBA00022630"/>
    </source>
</evidence>
<dbReference type="InterPro" id="IPR036250">
    <property type="entry name" value="AcylCo_DH-like_C"/>
</dbReference>
<evidence type="ECO:0000259" key="5">
    <source>
        <dbReference type="Pfam" id="PF00441"/>
    </source>
</evidence>
<dbReference type="Gene3D" id="2.40.110.20">
    <property type="match status" value="1"/>
</dbReference>
<evidence type="ECO:0000313" key="9">
    <source>
        <dbReference type="EMBL" id="PEN12835.1"/>
    </source>
</evidence>
<dbReference type="Gene3D" id="6.10.250.600">
    <property type="match status" value="1"/>
</dbReference>
<evidence type="ECO:0000256" key="3">
    <source>
        <dbReference type="ARBA" id="ARBA00022827"/>
    </source>
</evidence>
<gene>
    <name evidence="9" type="ORF">CRI94_12585</name>
</gene>
<keyword evidence="2 4" id="KW-0285">Flavoprotein</keyword>
<reference evidence="9 10" key="1">
    <citation type="submission" date="2017-10" db="EMBL/GenBank/DDBJ databases">
        <title>Draft genome of Longibacter Salinarum.</title>
        <authorList>
            <person name="Goh K.M."/>
            <person name="Shamsir M.S."/>
            <person name="Lim S.W."/>
        </authorList>
    </citation>
    <scope>NUCLEOTIDE SEQUENCE [LARGE SCALE GENOMIC DNA]</scope>
    <source>
        <strain evidence="9 10">KCTC 52045</strain>
    </source>
</reference>
<dbReference type="InterPro" id="IPR052904">
    <property type="entry name" value="Acyl-CoA_dehydrogenase-like"/>
</dbReference>
<accession>A0A2A8CVU5</accession>
<comment type="similarity">
    <text evidence="1 4">Belongs to the acyl-CoA dehydrogenase family.</text>
</comment>
<dbReference type="Pfam" id="PF00441">
    <property type="entry name" value="Acyl-CoA_dh_1"/>
    <property type="match status" value="1"/>
</dbReference>
<comment type="caution">
    <text evidence="9">The sequence shown here is derived from an EMBL/GenBank/DDBJ whole genome shotgun (WGS) entry which is preliminary data.</text>
</comment>
<dbReference type="InterPro" id="IPR009100">
    <property type="entry name" value="AcylCoA_DH/oxidase_NM_dom_sf"/>
</dbReference>
<dbReference type="InterPro" id="IPR006091">
    <property type="entry name" value="Acyl-CoA_Oxase/DH_mid-dom"/>
</dbReference>
<dbReference type="SUPFAM" id="SSF47203">
    <property type="entry name" value="Acyl-CoA dehydrogenase C-terminal domain-like"/>
    <property type="match status" value="1"/>
</dbReference>
<dbReference type="Pfam" id="PF02770">
    <property type="entry name" value="Acyl-CoA_dh_M"/>
    <property type="match status" value="1"/>
</dbReference>
<evidence type="ECO:0000259" key="7">
    <source>
        <dbReference type="Pfam" id="PF18158"/>
    </source>
</evidence>
<dbReference type="RefSeq" id="WP_098076252.1">
    <property type="nucleotide sequence ID" value="NZ_PDEQ01000006.1"/>
</dbReference>
<keyword evidence="3 4" id="KW-0274">FAD</keyword>
<comment type="cofactor">
    <cofactor evidence="4">
        <name>FAD</name>
        <dbReference type="ChEBI" id="CHEBI:57692"/>
    </cofactor>
</comment>
<dbReference type="OrthoDB" id="1489360at2"/>
<dbReference type="Proteomes" id="UP000220102">
    <property type="component" value="Unassembled WGS sequence"/>
</dbReference>
<feature type="domain" description="Acyl-CoA dehydrogenase 11-like C-terminal" evidence="8">
    <location>
        <begin position="463"/>
        <end position="548"/>
    </location>
</feature>
<dbReference type="Pfam" id="PF22217">
    <property type="entry name" value="ACDH-11_C"/>
    <property type="match status" value="1"/>
</dbReference>
<dbReference type="InterPro" id="IPR053998">
    <property type="entry name" value="ACDH-11_C"/>
</dbReference>
<evidence type="ECO:0000259" key="6">
    <source>
        <dbReference type="Pfam" id="PF02770"/>
    </source>
</evidence>
<dbReference type="Pfam" id="PF18158">
    <property type="entry name" value="AidB_N"/>
    <property type="match status" value="1"/>
</dbReference>
<evidence type="ECO:0000256" key="1">
    <source>
        <dbReference type="ARBA" id="ARBA00009347"/>
    </source>
</evidence>
<dbReference type="PANTHER" id="PTHR42707">
    <property type="entry name" value="ACYL-COA DEHYDROGENASE"/>
    <property type="match status" value="1"/>
</dbReference>
<evidence type="ECO:0000259" key="8">
    <source>
        <dbReference type="Pfam" id="PF22217"/>
    </source>
</evidence>
<protein>
    <submittedName>
        <fullName evidence="9">Acyl-CoA dehydrogenase</fullName>
    </submittedName>
</protein>
<dbReference type="PANTHER" id="PTHR42707:SF2">
    <property type="entry name" value="ACD11 DEHYDROGENASE"/>
    <property type="match status" value="1"/>
</dbReference>
<dbReference type="SUPFAM" id="SSF56645">
    <property type="entry name" value="Acyl-CoA dehydrogenase NM domain-like"/>
    <property type="match status" value="1"/>
</dbReference>
<feature type="domain" description="Acyl-CoA dehydrogenase/oxidase C-terminal" evidence="5">
    <location>
        <begin position="289"/>
        <end position="443"/>
    </location>
</feature>
<organism evidence="9 10">
    <name type="scientific">Longibacter salinarum</name>
    <dbReference type="NCBI Taxonomy" id="1850348"/>
    <lineage>
        <taxon>Bacteria</taxon>
        <taxon>Pseudomonadati</taxon>
        <taxon>Rhodothermota</taxon>
        <taxon>Rhodothermia</taxon>
        <taxon>Rhodothermales</taxon>
        <taxon>Salisaetaceae</taxon>
        <taxon>Longibacter</taxon>
    </lineage>
</organism>
<keyword evidence="4" id="KW-0560">Oxidoreductase</keyword>